<dbReference type="GO" id="GO:0003999">
    <property type="term" value="F:adenine phosphoribosyltransferase activity"/>
    <property type="evidence" value="ECO:0007669"/>
    <property type="project" value="UniProtKB-UniRule"/>
</dbReference>
<evidence type="ECO:0000256" key="1">
    <source>
        <dbReference type="ARBA" id="ARBA00000868"/>
    </source>
</evidence>
<feature type="domain" description="Phosphoribosyltransferase" evidence="12">
    <location>
        <begin position="47"/>
        <end position="165"/>
    </location>
</feature>
<keyword evidence="10 11" id="KW-0660">Purine salvage</keyword>
<reference evidence="13 14" key="1">
    <citation type="journal article" date="2018" name="Syst. Appl. Microbiol.">
        <title>Corynebacterium heidelbergense sp. nov., isolated from the preen glands of Egyptian geese (Alopochen aegyptiacus).</title>
        <authorList>
            <person name="Braun M.S."/>
            <person name="Wang E."/>
            <person name="Zimmermann S."/>
            <person name="Wink M."/>
        </authorList>
    </citation>
    <scope>NUCLEOTIDE SEQUENCE [LARGE SCALE GENOMIC DNA]</scope>
    <source>
        <strain evidence="13 14">647</strain>
    </source>
</reference>
<comment type="pathway">
    <text evidence="4 11">Purine metabolism; AMP biosynthesis via salvage pathway; AMP from adenine: step 1/1.</text>
</comment>
<keyword evidence="14" id="KW-1185">Reference proteome</keyword>
<comment type="function">
    <text evidence="2 11">Catalyzes a salvage reaction resulting in the formation of AMP, that is energically less costly than de novo synthesis.</text>
</comment>
<comment type="catalytic activity">
    <reaction evidence="1 11">
        <text>AMP + diphosphate = 5-phospho-alpha-D-ribose 1-diphosphate + adenine</text>
        <dbReference type="Rhea" id="RHEA:16609"/>
        <dbReference type="ChEBI" id="CHEBI:16708"/>
        <dbReference type="ChEBI" id="CHEBI:33019"/>
        <dbReference type="ChEBI" id="CHEBI:58017"/>
        <dbReference type="ChEBI" id="CHEBI:456215"/>
        <dbReference type="EC" id="2.4.2.7"/>
    </reaction>
</comment>
<dbReference type="SUPFAM" id="SSF53271">
    <property type="entry name" value="PRTase-like"/>
    <property type="match status" value="1"/>
</dbReference>
<dbReference type="GO" id="GO:0016208">
    <property type="term" value="F:AMP binding"/>
    <property type="evidence" value="ECO:0007669"/>
    <property type="project" value="TreeGrafter"/>
</dbReference>
<dbReference type="PANTHER" id="PTHR32315">
    <property type="entry name" value="ADENINE PHOSPHORIBOSYLTRANSFERASE"/>
    <property type="match status" value="1"/>
</dbReference>
<dbReference type="GO" id="GO:0044209">
    <property type="term" value="P:AMP salvage"/>
    <property type="evidence" value="ECO:0007669"/>
    <property type="project" value="UniProtKB-UniRule"/>
</dbReference>
<evidence type="ECO:0000256" key="9">
    <source>
        <dbReference type="ARBA" id="ARBA00022679"/>
    </source>
</evidence>
<evidence type="ECO:0000256" key="4">
    <source>
        <dbReference type="ARBA" id="ARBA00004659"/>
    </source>
</evidence>
<evidence type="ECO:0000256" key="2">
    <source>
        <dbReference type="ARBA" id="ARBA00003968"/>
    </source>
</evidence>
<evidence type="ECO:0000256" key="5">
    <source>
        <dbReference type="ARBA" id="ARBA00008391"/>
    </source>
</evidence>
<protein>
    <recommendedName>
        <fullName evidence="6 11">Adenine phosphoribosyltransferase</fullName>
        <shortName evidence="11">APRT</shortName>
        <ecNumber evidence="6 11">2.4.2.7</ecNumber>
    </recommendedName>
</protein>
<evidence type="ECO:0000256" key="10">
    <source>
        <dbReference type="ARBA" id="ARBA00022726"/>
    </source>
</evidence>
<comment type="subunit">
    <text evidence="11">Homodimer.</text>
</comment>
<dbReference type="Gene3D" id="3.40.50.2020">
    <property type="match status" value="1"/>
</dbReference>
<dbReference type="CDD" id="cd06223">
    <property type="entry name" value="PRTases_typeI"/>
    <property type="match status" value="1"/>
</dbReference>
<comment type="subcellular location">
    <subcellularLocation>
        <location evidence="3 11">Cytoplasm</location>
    </subcellularLocation>
</comment>
<comment type="caution">
    <text evidence="13">The sequence shown here is derived from an EMBL/GenBank/DDBJ whole genome shotgun (WGS) entry which is preliminary data.</text>
</comment>
<dbReference type="Proteomes" id="UP000251577">
    <property type="component" value="Unassembled WGS sequence"/>
</dbReference>
<evidence type="ECO:0000256" key="3">
    <source>
        <dbReference type="ARBA" id="ARBA00004496"/>
    </source>
</evidence>
<dbReference type="InterPro" id="IPR000836">
    <property type="entry name" value="PRTase_dom"/>
</dbReference>
<dbReference type="EMBL" id="QHCV01000012">
    <property type="protein sequence ID" value="RAV32705.1"/>
    <property type="molecule type" value="Genomic_DNA"/>
</dbReference>
<dbReference type="EC" id="2.4.2.7" evidence="6 11"/>
<keyword evidence="9 11" id="KW-0808">Transferase</keyword>
<dbReference type="GO" id="GO:0006166">
    <property type="term" value="P:purine ribonucleoside salvage"/>
    <property type="evidence" value="ECO:0007669"/>
    <property type="project" value="UniProtKB-KW"/>
</dbReference>
<evidence type="ECO:0000256" key="7">
    <source>
        <dbReference type="ARBA" id="ARBA00022490"/>
    </source>
</evidence>
<gene>
    <name evidence="11" type="primary">apt</name>
    <name evidence="13" type="ORF">DLJ54_02015</name>
</gene>
<sequence length="191" mass="19805">MPHSPHPTSTPGAAADALRRLTRVVPDFPQPGIVFEDLTPVLADPDAFAQVVADITAFCRSFDADLIGGLDARGFLLGSAVALELGLGILAIRKGGKLPPPVHRVEYDLEYGSAALEIPASGIPLEGKRIILVDDVLATGGTLRASRELLERAGAGVVALAVVLEVQGLGGREHFADLPLYVAGSGGAEEQ</sequence>
<keyword evidence="7 11" id="KW-0963">Cytoplasm</keyword>
<organism evidence="13 14">
    <name type="scientific">Corynebacterium heidelbergense</name>
    <dbReference type="NCBI Taxonomy" id="2055947"/>
    <lineage>
        <taxon>Bacteria</taxon>
        <taxon>Bacillati</taxon>
        <taxon>Actinomycetota</taxon>
        <taxon>Actinomycetes</taxon>
        <taxon>Mycobacteriales</taxon>
        <taxon>Corynebacteriaceae</taxon>
        <taxon>Corynebacterium</taxon>
    </lineage>
</organism>
<evidence type="ECO:0000256" key="8">
    <source>
        <dbReference type="ARBA" id="ARBA00022676"/>
    </source>
</evidence>
<dbReference type="UniPathway" id="UPA00588">
    <property type="reaction ID" value="UER00646"/>
</dbReference>
<dbReference type="InterPro" id="IPR029057">
    <property type="entry name" value="PRTase-like"/>
</dbReference>
<dbReference type="InterPro" id="IPR005764">
    <property type="entry name" value="Ade_phspho_trans"/>
</dbReference>
<dbReference type="InterPro" id="IPR050054">
    <property type="entry name" value="UPRTase/APRTase"/>
</dbReference>
<accession>A0A364V7T2</accession>
<evidence type="ECO:0000259" key="12">
    <source>
        <dbReference type="Pfam" id="PF00156"/>
    </source>
</evidence>
<name>A0A364V7T2_9CORY</name>
<dbReference type="GO" id="GO:0006168">
    <property type="term" value="P:adenine salvage"/>
    <property type="evidence" value="ECO:0007669"/>
    <property type="project" value="InterPro"/>
</dbReference>
<comment type="similarity">
    <text evidence="5 11">Belongs to the purine/pyrimidine phosphoribosyltransferase family.</text>
</comment>
<evidence type="ECO:0000256" key="11">
    <source>
        <dbReference type="HAMAP-Rule" id="MF_00004"/>
    </source>
</evidence>
<evidence type="ECO:0000256" key="6">
    <source>
        <dbReference type="ARBA" id="ARBA00011893"/>
    </source>
</evidence>
<dbReference type="GO" id="GO:0005737">
    <property type="term" value="C:cytoplasm"/>
    <property type="evidence" value="ECO:0007669"/>
    <property type="project" value="UniProtKB-SubCell"/>
</dbReference>
<dbReference type="RefSeq" id="WP_113630195.1">
    <property type="nucleotide sequence ID" value="NZ_QHCV01000012.1"/>
</dbReference>
<dbReference type="PANTHER" id="PTHR32315:SF3">
    <property type="entry name" value="ADENINE PHOSPHORIBOSYLTRANSFERASE"/>
    <property type="match status" value="1"/>
</dbReference>
<dbReference type="NCBIfam" id="NF002636">
    <property type="entry name" value="PRK02304.1-5"/>
    <property type="match status" value="1"/>
</dbReference>
<dbReference type="Pfam" id="PF00156">
    <property type="entry name" value="Pribosyltran"/>
    <property type="match status" value="1"/>
</dbReference>
<keyword evidence="8 11" id="KW-0328">Glycosyltransferase</keyword>
<evidence type="ECO:0000313" key="13">
    <source>
        <dbReference type="EMBL" id="RAV32705.1"/>
    </source>
</evidence>
<dbReference type="HAMAP" id="MF_00004">
    <property type="entry name" value="Aden_phosphoribosyltr"/>
    <property type="match status" value="1"/>
</dbReference>
<dbReference type="GO" id="GO:0002055">
    <property type="term" value="F:adenine binding"/>
    <property type="evidence" value="ECO:0007669"/>
    <property type="project" value="TreeGrafter"/>
</dbReference>
<dbReference type="AlphaFoldDB" id="A0A364V7T2"/>
<proteinExistence type="inferred from homology"/>
<dbReference type="FunFam" id="3.40.50.2020:FF:000021">
    <property type="entry name" value="Adenine phosphoribosyltransferase"/>
    <property type="match status" value="1"/>
</dbReference>
<evidence type="ECO:0000313" key="14">
    <source>
        <dbReference type="Proteomes" id="UP000251577"/>
    </source>
</evidence>